<evidence type="ECO:0000256" key="3">
    <source>
        <dbReference type="ARBA" id="ARBA00023015"/>
    </source>
</evidence>
<gene>
    <name evidence="7" type="ORF">CU098_010997</name>
</gene>
<dbReference type="PROSITE" id="PS00463">
    <property type="entry name" value="ZN2_CY6_FUNGAL_1"/>
    <property type="match status" value="1"/>
</dbReference>
<dbReference type="InterPro" id="IPR036864">
    <property type="entry name" value="Zn2-C6_fun-type_DNA-bd_sf"/>
</dbReference>
<dbReference type="SMART" id="SM00066">
    <property type="entry name" value="GAL4"/>
    <property type="match status" value="1"/>
</dbReference>
<comment type="caution">
    <text evidence="7">The sequence shown here is derived from an EMBL/GenBank/DDBJ whole genome shotgun (WGS) entry which is preliminary data.</text>
</comment>
<evidence type="ECO:0000313" key="8">
    <source>
        <dbReference type="Proteomes" id="UP000253551"/>
    </source>
</evidence>
<evidence type="ECO:0000256" key="1">
    <source>
        <dbReference type="ARBA" id="ARBA00004123"/>
    </source>
</evidence>
<dbReference type="CDD" id="cd12148">
    <property type="entry name" value="fungal_TF_MHR"/>
    <property type="match status" value="1"/>
</dbReference>
<keyword evidence="3" id="KW-0805">Transcription regulation</keyword>
<dbReference type="Pfam" id="PF00172">
    <property type="entry name" value="Zn_clus"/>
    <property type="match status" value="1"/>
</dbReference>
<protein>
    <recommendedName>
        <fullName evidence="6">Zn(2)-C6 fungal-type domain-containing protein</fullName>
    </recommendedName>
</protein>
<evidence type="ECO:0000256" key="4">
    <source>
        <dbReference type="ARBA" id="ARBA00023163"/>
    </source>
</evidence>
<evidence type="ECO:0000256" key="2">
    <source>
        <dbReference type="ARBA" id="ARBA00022723"/>
    </source>
</evidence>
<dbReference type="InterPro" id="IPR001138">
    <property type="entry name" value="Zn2Cys6_DnaBD"/>
</dbReference>
<feature type="domain" description="Zn(2)-C6 fungal-type" evidence="6">
    <location>
        <begin position="12"/>
        <end position="44"/>
    </location>
</feature>
<keyword evidence="5" id="KW-0539">Nucleus</keyword>
<dbReference type="GO" id="GO:0005634">
    <property type="term" value="C:nucleus"/>
    <property type="evidence" value="ECO:0007669"/>
    <property type="project" value="UniProtKB-SubCell"/>
</dbReference>
<sequence>MSDGKKKPRKISCLPCRAKKARCDALLPHCNRCIRNSRENQCIYPKPRTFGRPPKNAVFHKNQDLVISSIPPTKKQEKEAEKIQCREFVFEQLQSEPSRKANQVQRCIKYNNQILDIERIFSLYIARASFLRQKLGNFKLNPRSKLKTLQQHFTWLTGTMVNIAIRRACQLVELESFVDPEITITAFLRREEKSTFFFNSSYDDISSPLNSIPTDQAIQLIDQFFELHPYRVILNKTKLLYDYWNDSIEPLLLCVVYGVAIYTCQQTTKGDTFKLWEAQRNPFLNYAYVLIEKFFIQRDKSGLTAPSPSSLGNYQACVILGIFEALFGLSKHGMTIVSLSYMMASDLGIFSHSGYSDHVLDGDGVHRNGQTKIHYMDSVDKEQLINTYWAALRATAYGCVELGLYLRESLLFHGQPFPPANASTSTSYQFDLANNNHSLSTAYLIESFHTEMVVAYFSSKLFSCLPKVEYNLFGCKVEVEKPLDVSQQDHQLLLQLLKASSSHTYTSETECKIKLVLKNFSDFIERERHQWSLQQLFTIESTYYLYSIHFSFLRPSYNVVPIRNQEFIPELDLKDKKIASRIANLLPTTLLLTTLLKTFLEQNEDRVIHDPKKEPQDSHPEAIASLLLPYGLMSMTLETIVQLTIFHYKLGISSMDQIKSAYAIVRHRLFWMSQQQATTKLIYRKLQNFFRLYQVPINYHERATDDTQNASSIITPVPPSFVSINPTFYEENQDFNAFIEPSSYLINNEYFTQGFDTLFQDVFDGLY</sequence>
<evidence type="ECO:0000313" key="7">
    <source>
        <dbReference type="EMBL" id="RCI05011.1"/>
    </source>
</evidence>
<dbReference type="SUPFAM" id="SSF57701">
    <property type="entry name" value="Zn2/Cys6 DNA-binding domain"/>
    <property type="match status" value="1"/>
</dbReference>
<comment type="subcellular location">
    <subcellularLocation>
        <location evidence="1">Nucleus</location>
    </subcellularLocation>
</comment>
<reference evidence="7 8" key="1">
    <citation type="journal article" date="2018" name="G3 (Bethesda)">
        <title>Phylogenetic and Phylogenomic Definition of Rhizopus Species.</title>
        <authorList>
            <person name="Gryganskyi A.P."/>
            <person name="Golan J."/>
            <person name="Dolatabadi S."/>
            <person name="Mondo S."/>
            <person name="Robb S."/>
            <person name="Idnurm A."/>
            <person name="Muszewska A."/>
            <person name="Steczkiewicz K."/>
            <person name="Masonjones S."/>
            <person name="Liao H.L."/>
            <person name="Gajdeczka M.T."/>
            <person name="Anike F."/>
            <person name="Vuek A."/>
            <person name="Anishchenko I.M."/>
            <person name="Voigt K."/>
            <person name="de Hoog G.S."/>
            <person name="Smith M.E."/>
            <person name="Heitman J."/>
            <person name="Vilgalys R."/>
            <person name="Stajich J.E."/>
        </authorList>
    </citation>
    <scope>NUCLEOTIDE SEQUENCE [LARGE SCALE GENOMIC DNA]</scope>
    <source>
        <strain evidence="7 8">LSU 92-RS-03</strain>
    </source>
</reference>
<name>A0A367KS45_RHIST</name>
<dbReference type="PANTHER" id="PTHR47338">
    <property type="entry name" value="ZN(II)2CYS6 TRANSCRIPTION FACTOR (EUROFUNG)-RELATED"/>
    <property type="match status" value="1"/>
</dbReference>
<dbReference type="STRING" id="4846.A0A367KS45"/>
<evidence type="ECO:0000259" key="6">
    <source>
        <dbReference type="PROSITE" id="PS50048"/>
    </source>
</evidence>
<keyword evidence="4" id="KW-0804">Transcription</keyword>
<keyword evidence="2" id="KW-0479">Metal-binding</keyword>
<accession>A0A367KS45</accession>
<dbReference type="Gene3D" id="4.10.240.10">
    <property type="entry name" value="Zn(2)-C6 fungal-type DNA-binding domain"/>
    <property type="match status" value="1"/>
</dbReference>
<dbReference type="EMBL" id="PJQM01000508">
    <property type="protein sequence ID" value="RCI05011.1"/>
    <property type="molecule type" value="Genomic_DNA"/>
</dbReference>
<dbReference type="InterPro" id="IPR050815">
    <property type="entry name" value="TF_fung"/>
</dbReference>
<dbReference type="PANTHER" id="PTHR47338:SF5">
    <property type="entry name" value="ZN(II)2CYS6 TRANSCRIPTION FACTOR (EUROFUNG)"/>
    <property type="match status" value="1"/>
</dbReference>
<keyword evidence="8" id="KW-1185">Reference proteome</keyword>
<dbReference type="Proteomes" id="UP000253551">
    <property type="component" value="Unassembled WGS sequence"/>
</dbReference>
<proteinExistence type="predicted"/>
<evidence type="ECO:0000256" key="5">
    <source>
        <dbReference type="ARBA" id="ARBA00023242"/>
    </source>
</evidence>
<dbReference type="GO" id="GO:0008270">
    <property type="term" value="F:zinc ion binding"/>
    <property type="evidence" value="ECO:0007669"/>
    <property type="project" value="InterPro"/>
</dbReference>
<dbReference type="OrthoDB" id="39175at2759"/>
<organism evidence="7 8">
    <name type="scientific">Rhizopus stolonifer</name>
    <name type="common">Rhizopus nigricans</name>
    <dbReference type="NCBI Taxonomy" id="4846"/>
    <lineage>
        <taxon>Eukaryota</taxon>
        <taxon>Fungi</taxon>
        <taxon>Fungi incertae sedis</taxon>
        <taxon>Mucoromycota</taxon>
        <taxon>Mucoromycotina</taxon>
        <taxon>Mucoromycetes</taxon>
        <taxon>Mucorales</taxon>
        <taxon>Mucorineae</taxon>
        <taxon>Rhizopodaceae</taxon>
        <taxon>Rhizopus</taxon>
    </lineage>
</organism>
<dbReference type="CDD" id="cd00067">
    <property type="entry name" value="GAL4"/>
    <property type="match status" value="1"/>
</dbReference>
<dbReference type="PROSITE" id="PS50048">
    <property type="entry name" value="ZN2_CY6_FUNGAL_2"/>
    <property type="match status" value="1"/>
</dbReference>
<dbReference type="AlphaFoldDB" id="A0A367KS45"/>
<dbReference type="GO" id="GO:0000981">
    <property type="term" value="F:DNA-binding transcription factor activity, RNA polymerase II-specific"/>
    <property type="evidence" value="ECO:0007669"/>
    <property type="project" value="InterPro"/>
</dbReference>